<evidence type="ECO:0000313" key="3">
    <source>
        <dbReference type="EMBL" id="EMD65625.1"/>
    </source>
</evidence>
<keyword evidence="2" id="KW-1133">Transmembrane helix</keyword>
<dbReference type="RefSeq" id="XP_007698717.1">
    <property type="nucleotide sequence ID" value="XM_007700527.1"/>
</dbReference>
<dbReference type="Proteomes" id="UP000016934">
    <property type="component" value="Unassembled WGS sequence"/>
</dbReference>
<evidence type="ECO:0000256" key="2">
    <source>
        <dbReference type="SAM" id="Phobius"/>
    </source>
</evidence>
<reference evidence="4" key="2">
    <citation type="journal article" date="2013" name="PLoS Genet.">
        <title>Comparative genome structure, secondary metabolite, and effector coding capacity across Cochliobolus pathogens.</title>
        <authorList>
            <person name="Condon B.J."/>
            <person name="Leng Y."/>
            <person name="Wu D."/>
            <person name="Bushley K.E."/>
            <person name="Ohm R.A."/>
            <person name="Otillar R."/>
            <person name="Martin J."/>
            <person name="Schackwitz W."/>
            <person name="Grimwood J."/>
            <person name="MohdZainudin N."/>
            <person name="Xue C."/>
            <person name="Wang R."/>
            <person name="Manning V.A."/>
            <person name="Dhillon B."/>
            <person name="Tu Z.J."/>
            <person name="Steffenson B.J."/>
            <person name="Salamov A."/>
            <person name="Sun H."/>
            <person name="Lowry S."/>
            <person name="LaButti K."/>
            <person name="Han J."/>
            <person name="Copeland A."/>
            <person name="Lindquist E."/>
            <person name="Barry K."/>
            <person name="Schmutz J."/>
            <person name="Baker S.E."/>
            <person name="Ciuffetti L.M."/>
            <person name="Grigoriev I.V."/>
            <person name="Zhong S."/>
            <person name="Turgeon B.G."/>
        </authorList>
    </citation>
    <scope>NUCLEOTIDE SEQUENCE [LARGE SCALE GENOMIC DNA]</scope>
    <source>
        <strain evidence="4">ND90Pr / ATCC 201652</strain>
    </source>
</reference>
<evidence type="ECO:0000256" key="1">
    <source>
        <dbReference type="SAM" id="MobiDB-lite"/>
    </source>
</evidence>
<gene>
    <name evidence="3" type="ORF">COCSADRAFT_307913</name>
</gene>
<feature type="transmembrane region" description="Helical" evidence="2">
    <location>
        <begin position="60"/>
        <end position="78"/>
    </location>
</feature>
<dbReference type="KEGG" id="bsc:COCSADRAFT_307913"/>
<name>M2STL6_COCSN</name>
<protein>
    <submittedName>
        <fullName evidence="3">Uncharacterized protein</fullName>
    </submittedName>
</protein>
<dbReference type="GeneID" id="19136314"/>
<sequence length="147" mass="15532">MDGCAHKVPGFGNPSSDKSEAAGLSFHQPRLVVQLRPRTPRINTHCRVVQLQGSMESGAAWGRVLFGVSMFFILAAAANFHKQPPQPACGGTLDLLLSVSNTMTPPSSIHSSVCVCVCVCVCPSASSYHLAVYASSSVALPRQPLQP</sequence>
<accession>M2STL6</accession>
<dbReference type="HOGENOM" id="CLU_1767893_0_0_1"/>
<evidence type="ECO:0000313" key="4">
    <source>
        <dbReference type="Proteomes" id="UP000016934"/>
    </source>
</evidence>
<dbReference type="AlphaFoldDB" id="M2STL6"/>
<keyword evidence="4" id="KW-1185">Reference proteome</keyword>
<feature type="region of interest" description="Disordered" evidence="1">
    <location>
        <begin position="1"/>
        <end position="21"/>
    </location>
</feature>
<dbReference type="EMBL" id="KB445641">
    <property type="protein sequence ID" value="EMD65625.1"/>
    <property type="molecule type" value="Genomic_DNA"/>
</dbReference>
<keyword evidence="2" id="KW-0472">Membrane</keyword>
<organism evidence="3 4">
    <name type="scientific">Cochliobolus sativus (strain ND90Pr / ATCC 201652)</name>
    <name type="common">Common root rot and spot blotch fungus</name>
    <name type="synonym">Bipolaris sorokiniana</name>
    <dbReference type="NCBI Taxonomy" id="665912"/>
    <lineage>
        <taxon>Eukaryota</taxon>
        <taxon>Fungi</taxon>
        <taxon>Dikarya</taxon>
        <taxon>Ascomycota</taxon>
        <taxon>Pezizomycotina</taxon>
        <taxon>Dothideomycetes</taxon>
        <taxon>Pleosporomycetidae</taxon>
        <taxon>Pleosporales</taxon>
        <taxon>Pleosporineae</taxon>
        <taxon>Pleosporaceae</taxon>
        <taxon>Bipolaris</taxon>
    </lineage>
</organism>
<proteinExistence type="predicted"/>
<keyword evidence="2" id="KW-0812">Transmembrane</keyword>
<reference evidence="3 4" key="1">
    <citation type="journal article" date="2012" name="PLoS Pathog.">
        <title>Diverse lifestyles and strategies of plant pathogenesis encoded in the genomes of eighteen Dothideomycetes fungi.</title>
        <authorList>
            <person name="Ohm R.A."/>
            <person name="Feau N."/>
            <person name="Henrissat B."/>
            <person name="Schoch C.L."/>
            <person name="Horwitz B.A."/>
            <person name="Barry K.W."/>
            <person name="Condon B.J."/>
            <person name="Copeland A.C."/>
            <person name="Dhillon B."/>
            <person name="Glaser F."/>
            <person name="Hesse C.N."/>
            <person name="Kosti I."/>
            <person name="LaButti K."/>
            <person name="Lindquist E.A."/>
            <person name="Lucas S."/>
            <person name="Salamov A.A."/>
            <person name="Bradshaw R.E."/>
            <person name="Ciuffetti L."/>
            <person name="Hamelin R.C."/>
            <person name="Kema G.H.J."/>
            <person name="Lawrence C."/>
            <person name="Scott J.A."/>
            <person name="Spatafora J.W."/>
            <person name="Turgeon B.G."/>
            <person name="de Wit P.J.G.M."/>
            <person name="Zhong S."/>
            <person name="Goodwin S.B."/>
            <person name="Grigoriev I.V."/>
        </authorList>
    </citation>
    <scope>NUCLEOTIDE SEQUENCE [LARGE SCALE GENOMIC DNA]</scope>
    <source>
        <strain evidence="4">ND90Pr / ATCC 201652</strain>
    </source>
</reference>